<evidence type="ECO:0000313" key="3">
    <source>
        <dbReference type="Proteomes" id="UP000522864"/>
    </source>
</evidence>
<dbReference type="EMBL" id="JACAQA010000007">
    <property type="protein sequence ID" value="NWB85737.1"/>
    <property type="molecule type" value="Genomic_DNA"/>
</dbReference>
<dbReference type="SUPFAM" id="SSF54523">
    <property type="entry name" value="Pili subunits"/>
    <property type="match status" value="1"/>
</dbReference>
<dbReference type="Pfam" id="PF16732">
    <property type="entry name" value="ComP_DUS"/>
    <property type="match status" value="1"/>
</dbReference>
<feature type="transmembrane region" description="Helical" evidence="1">
    <location>
        <begin position="12"/>
        <end position="30"/>
    </location>
</feature>
<protein>
    <submittedName>
        <fullName evidence="2">Prepilin-type N-terminal cleavage/methylation domain-containing protein</fullName>
    </submittedName>
</protein>
<dbReference type="Gene3D" id="3.30.700.10">
    <property type="entry name" value="Glycoprotein, Type 4 Pilin"/>
    <property type="match status" value="1"/>
</dbReference>
<keyword evidence="1" id="KW-0812">Transmembrane</keyword>
<dbReference type="AlphaFoldDB" id="A0A7Y7WS57"/>
<dbReference type="GO" id="GO:0043683">
    <property type="term" value="P:type IV pilus assembly"/>
    <property type="evidence" value="ECO:0007669"/>
    <property type="project" value="InterPro"/>
</dbReference>
<dbReference type="PANTHER" id="PTHR30093">
    <property type="entry name" value="GENERAL SECRETION PATHWAY PROTEIN G"/>
    <property type="match status" value="1"/>
</dbReference>
<reference evidence="2 3" key="1">
    <citation type="submission" date="2020-04" db="EMBL/GenBank/DDBJ databases">
        <title>Molecular characterization of pseudomonads from Agaricus bisporus reveal novel blotch 2 pathogens in Western Europe.</title>
        <authorList>
            <person name="Taparia T."/>
            <person name="Krijger M."/>
            <person name="Haynes E."/>
            <person name="Elpinstone J.G."/>
            <person name="Noble R."/>
            <person name="Van Der Wolf J."/>
        </authorList>
    </citation>
    <scope>NUCLEOTIDE SEQUENCE [LARGE SCALE GENOMIC DNA]</scope>
    <source>
        <strain evidence="2 3">G9001</strain>
    </source>
</reference>
<dbReference type="InterPro" id="IPR045584">
    <property type="entry name" value="Pilin-like"/>
</dbReference>
<comment type="caution">
    <text evidence="2">The sequence shown here is derived from an EMBL/GenBank/DDBJ whole genome shotgun (WGS) entry which is preliminary data.</text>
</comment>
<proteinExistence type="predicted"/>
<dbReference type="InterPro" id="IPR012902">
    <property type="entry name" value="N_methyl_site"/>
</dbReference>
<name>A0A7Y7WS57_9PSED</name>
<dbReference type="PANTHER" id="PTHR30093:SF47">
    <property type="entry name" value="TYPE IV PILUS NON-CORE MINOR PILIN PILE"/>
    <property type="match status" value="1"/>
</dbReference>
<evidence type="ECO:0000313" key="2">
    <source>
        <dbReference type="EMBL" id="NWB85737.1"/>
    </source>
</evidence>
<dbReference type="PROSITE" id="PS00409">
    <property type="entry name" value="PROKAR_NTER_METHYL"/>
    <property type="match status" value="1"/>
</dbReference>
<accession>A0A7Y7WS57</accession>
<dbReference type="Pfam" id="PF07963">
    <property type="entry name" value="N_methyl"/>
    <property type="match status" value="1"/>
</dbReference>
<dbReference type="InterPro" id="IPR031982">
    <property type="entry name" value="PilE-like"/>
</dbReference>
<dbReference type="Proteomes" id="UP000522864">
    <property type="component" value="Unassembled WGS sequence"/>
</dbReference>
<keyword evidence="1" id="KW-0472">Membrane</keyword>
<dbReference type="NCBIfam" id="TIGR02532">
    <property type="entry name" value="IV_pilin_GFxxxE"/>
    <property type="match status" value="1"/>
</dbReference>
<sequence length="133" mass="13967">MKKQRGFTLVELMVTVAVVAILAAIAYPSYSSYVNRSKLSEGANALAALQVKMESYYQNTQTYQNGSVCGVPPVNTTNFTITCATNNGGQGYTYTASGTGSVAGTNYTIDEQGNKATTGSSNSACWIITGSEC</sequence>
<gene>
    <name evidence="2" type="ORF">HX830_12655</name>
</gene>
<evidence type="ECO:0000256" key="1">
    <source>
        <dbReference type="SAM" id="Phobius"/>
    </source>
</evidence>
<keyword evidence="1" id="KW-1133">Transmembrane helix</keyword>
<dbReference type="RefSeq" id="WP_177100480.1">
    <property type="nucleotide sequence ID" value="NZ_JACAQA010000007.1"/>
</dbReference>
<organism evidence="2 3">
    <name type="scientific">Pseudomonas gingeri</name>
    <dbReference type="NCBI Taxonomy" id="117681"/>
    <lineage>
        <taxon>Bacteria</taxon>
        <taxon>Pseudomonadati</taxon>
        <taxon>Pseudomonadota</taxon>
        <taxon>Gammaproteobacteria</taxon>
        <taxon>Pseudomonadales</taxon>
        <taxon>Pseudomonadaceae</taxon>
        <taxon>Pseudomonas</taxon>
    </lineage>
</organism>